<evidence type="ECO:0000313" key="4">
    <source>
        <dbReference type="Proteomes" id="UP001223420"/>
    </source>
</evidence>
<dbReference type="Gene3D" id="3.30.450.20">
    <property type="entry name" value="PAS domain"/>
    <property type="match status" value="1"/>
</dbReference>
<evidence type="ECO:0000313" key="5">
    <source>
        <dbReference type="Proteomes" id="UP001432995"/>
    </source>
</evidence>
<dbReference type="RefSeq" id="WP_007563008.1">
    <property type="nucleotide sequence ID" value="NZ_CP033231.1"/>
</dbReference>
<sequence length="186" mass="20671">MSEAPISQSVLDASGVVGTWVHDHWADRLALSASLAGLLGLDPEAAASGVSLAVFLDRTHPEDRIRIESYLHAVSETGGTLEAEFRTRDTRKGVRTLLMRGRIDRDPTGRTLQGRGIAIDRTETQTANLLQSERVVNRMAEHVIALRDLAQALQRPVLVERIEHLMIEIGFELARFLPEPEDEPRH</sequence>
<proteinExistence type="predicted"/>
<dbReference type="Proteomes" id="UP001223420">
    <property type="component" value="Unassembled WGS sequence"/>
</dbReference>
<dbReference type="SUPFAM" id="SSF55785">
    <property type="entry name" value="PYP-like sensor domain (PAS domain)"/>
    <property type="match status" value="1"/>
</dbReference>
<dbReference type="InterPro" id="IPR013655">
    <property type="entry name" value="PAS_fold_3"/>
</dbReference>
<reference evidence="3" key="2">
    <citation type="submission" date="2024-06" db="EMBL/GenBank/DDBJ databases">
        <authorList>
            <person name="Campbell A.G."/>
        </authorList>
    </citation>
    <scope>NUCLEOTIDE SEQUENCE</scope>
    <source>
        <strain evidence="3">EM17</strain>
    </source>
</reference>
<name>A0AAJ1TT37_9HYPH</name>
<gene>
    <name evidence="3" type="ORF">ABS770_24450</name>
    <name evidence="2" type="ORF">QO001_003080</name>
</gene>
<dbReference type="Pfam" id="PF08447">
    <property type="entry name" value="PAS_3"/>
    <property type="match status" value="1"/>
</dbReference>
<evidence type="ECO:0000313" key="2">
    <source>
        <dbReference type="EMBL" id="MDQ0544146.1"/>
    </source>
</evidence>
<dbReference type="EMBL" id="JAUSWL010000005">
    <property type="protein sequence ID" value="MDQ0544146.1"/>
    <property type="molecule type" value="Genomic_DNA"/>
</dbReference>
<dbReference type="Proteomes" id="UP001432995">
    <property type="component" value="Unassembled WGS sequence"/>
</dbReference>
<protein>
    <submittedName>
        <fullName evidence="3">PAS domain-containing protein</fullName>
    </submittedName>
</protein>
<evidence type="ECO:0000313" key="3">
    <source>
        <dbReference type="EMBL" id="MER2291408.1"/>
    </source>
</evidence>
<dbReference type="InterPro" id="IPR035965">
    <property type="entry name" value="PAS-like_dom_sf"/>
</dbReference>
<accession>A0AAJ1TT37</accession>
<feature type="domain" description="PAS fold-3" evidence="1">
    <location>
        <begin position="32"/>
        <end position="117"/>
    </location>
</feature>
<dbReference type="AlphaFoldDB" id="A0AAJ1TT37"/>
<comment type="caution">
    <text evidence="2">The sequence shown here is derived from an EMBL/GenBank/DDBJ whole genome shotgun (WGS) entry which is preliminary data.</text>
</comment>
<dbReference type="EMBL" id="JBELQD010000045">
    <property type="protein sequence ID" value="MER2291408.1"/>
    <property type="molecule type" value="Genomic_DNA"/>
</dbReference>
<organism evidence="2 4">
    <name type="scientific">Methylobacterium brachiatum</name>
    <dbReference type="NCBI Taxonomy" id="269660"/>
    <lineage>
        <taxon>Bacteria</taxon>
        <taxon>Pseudomonadati</taxon>
        <taxon>Pseudomonadota</taxon>
        <taxon>Alphaproteobacteria</taxon>
        <taxon>Hyphomicrobiales</taxon>
        <taxon>Methylobacteriaceae</taxon>
        <taxon>Methylobacterium</taxon>
    </lineage>
</organism>
<dbReference type="GeneID" id="90835085"/>
<reference evidence="2" key="1">
    <citation type="submission" date="2023-07" db="EMBL/GenBank/DDBJ databases">
        <title>Genomic Encyclopedia of Type Strains, Phase IV (KMG-IV): sequencing the most valuable type-strain genomes for metagenomic binning, comparative biology and taxonomic classification.</title>
        <authorList>
            <person name="Goeker M."/>
        </authorList>
    </citation>
    <scope>NUCLEOTIDE SEQUENCE</scope>
    <source>
        <strain evidence="2">DSM 19569</strain>
    </source>
</reference>
<keyword evidence="5" id="KW-1185">Reference proteome</keyword>
<evidence type="ECO:0000259" key="1">
    <source>
        <dbReference type="Pfam" id="PF08447"/>
    </source>
</evidence>